<proteinExistence type="predicted"/>
<dbReference type="Proteomes" id="UP000077748">
    <property type="component" value="Plasmid pRBL16"/>
</dbReference>
<dbReference type="RefSeq" id="WP_010792939.1">
    <property type="nucleotide sequence ID" value="NZ_CP015879.1"/>
</dbReference>
<evidence type="ECO:0008006" key="3">
    <source>
        <dbReference type="Google" id="ProtNLM"/>
    </source>
</evidence>
<sequence length="142" mass="15666">MDCFTSPGRRLSSLALAQQRLKITGFQSPAEDHSLFPPSLDAAVGWGAPNIWLWLVDTDDLVGIGVHRNDVLVVDRALEPSAGNVVIVVANHEHHLALVERVALERLHLARVGADGRHREILADEEQVELWGVISMLLRSML</sequence>
<protein>
    <recommendedName>
        <fullName evidence="3">DNA polymerase V</fullName>
    </recommendedName>
</protein>
<dbReference type="EMBL" id="CP015879">
    <property type="protein sequence ID" value="ANI18754.1"/>
    <property type="molecule type" value="Genomic_DNA"/>
</dbReference>
<evidence type="ECO:0000313" key="2">
    <source>
        <dbReference type="Proteomes" id="UP000077748"/>
    </source>
</evidence>
<gene>
    <name evidence="1" type="ORF">A9C11_32360</name>
</gene>
<geneLocation type="plasmid" evidence="2">
    <name>prbl16</name>
</geneLocation>
<dbReference type="SUPFAM" id="SSF51306">
    <property type="entry name" value="LexA/Signal peptidase"/>
    <property type="match status" value="1"/>
</dbReference>
<organism evidence="1 2">
    <name type="scientific">Pseudomonas citronellolis</name>
    <dbReference type="NCBI Taxonomy" id="53408"/>
    <lineage>
        <taxon>Bacteria</taxon>
        <taxon>Pseudomonadati</taxon>
        <taxon>Pseudomonadota</taxon>
        <taxon>Gammaproteobacteria</taxon>
        <taxon>Pseudomonadales</taxon>
        <taxon>Pseudomonadaceae</taxon>
        <taxon>Pseudomonas</taxon>
    </lineage>
</organism>
<dbReference type="GeneID" id="42592304"/>
<reference evidence="1 2" key="1">
    <citation type="submission" date="2016-05" db="EMBL/GenBank/DDBJ databases">
        <title>Genome Sequence of Pseudomonas citronellolis Strain SJTE-3, an Estrogens and Persistent Organic Pollutants degradation strain.</title>
        <authorList>
            <person name="Liang R."/>
        </authorList>
    </citation>
    <scope>NUCLEOTIDE SEQUENCE [LARGE SCALE GENOMIC DNA]</scope>
    <source>
        <strain evidence="1 2">SJTE-3</strain>
        <plasmid evidence="2">Plasmid prbl16</plasmid>
    </source>
</reference>
<dbReference type="InterPro" id="IPR036286">
    <property type="entry name" value="LexA/Signal_pep-like_sf"/>
</dbReference>
<name>A0A1A9KML9_9PSED</name>
<dbReference type="Gene3D" id="2.10.109.10">
    <property type="entry name" value="Umud Fragment, subunit A"/>
    <property type="match status" value="1"/>
</dbReference>
<keyword evidence="1" id="KW-0614">Plasmid</keyword>
<evidence type="ECO:0000313" key="1">
    <source>
        <dbReference type="EMBL" id="ANI18754.1"/>
    </source>
</evidence>
<accession>A0A1A9KML9</accession>
<dbReference type="AlphaFoldDB" id="A0A1A9KML9"/>